<dbReference type="InterPro" id="IPR019818">
    <property type="entry name" value="IsoCit/isopropylmalate_DH_CS"/>
</dbReference>
<feature type="binding site" evidence="12">
    <location>
        <position position="132"/>
    </location>
    <ligand>
        <name>D-threo-isocitrate</name>
        <dbReference type="ChEBI" id="CHEBI:15562"/>
    </ligand>
</feature>
<gene>
    <name evidence="16" type="ORF">FHS65_001259</name>
</gene>
<evidence type="ECO:0000256" key="13">
    <source>
        <dbReference type="PIRSR" id="PIRSR000108-3"/>
    </source>
</evidence>
<evidence type="ECO:0000256" key="4">
    <source>
        <dbReference type="ARBA" id="ARBA00022532"/>
    </source>
</evidence>
<keyword evidence="9 10" id="KW-0464">Manganese</keyword>
<evidence type="ECO:0000313" key="17">
    <source>
        <dbReference type="Proteomes" id="UP000548978"/>
    </source>
</evidence>
<feature type="binding site" evidence="13">
    <location>
        <position position="250"/>
    </location>
    <ligand>
        <name>Mn(2+)</name>
        <dbReference type="ChEBI" id="CHEBI:29035"/>
    </ligand>
</feature>
<dbReference type="GO" id="GO:0004450">
    <property type="term" value="F:isocitrate dehydrogenase (NADP+) activity"/>
    <property type="evidence" value="ECO:0007669"/>
    <property type="project" value="UniProtKB-UniRule"/>
</dbReference>
<dbReference type="EC" id="1.1.1.42" evidence="10"/>
<feature type="binding site" evidence="14">
    <location>
        <position position="258"/>
    </location>
    <ligand>
        <name>NADP(+)</name>
        <dbReference type="ChEBI" id="CHEBI:58349"/>
    </ligand>
</feature>
<accession>A0A7W9A320</accession>
<evidence type="ECO:0000256" key="2">
    <source>
        <dbReference type="ARBA" id="ARBA00007769"/>
    </source>
</evidence>
<dbReference type="SMART" id="SM01329">
    <property type="entry name" value="Iso_dh"/>
    <property type="match status" value="1"/>
</dbReference>
<feature type="domain" description="Isopropylmalate dehydrogenase-like" evidence="15">
    <location>
        <begin position="9"/>
        <end position="394"/>
    </location>
</feature>
<dbReference type="OrthoDB" id="9765655at2"/>
<dbReference type="GO" id="GO:0051287">
    <property type="term" value="F:NAD binding"/>
    <property type="evidence" value="ECO:0007669"/>
    <property type="project" value="InterPro"/>
</dbReference>
<dbReference type="GO" id="GO:0006097">
    <property type="term" value="P:glyoxylate cycle"/>
    <property type="evidence" value="ECO:0007669"/>
    <property type="project" value="UniProtKB-KW"/>
</dbReference>
<keyword evidence="4 10" id="KW-0816">Tricarboxylic acid cycle</keyword>
<feature type="binding site" evidence="14">
    <location>
        <begin position="308"/>
        <end position="313"/>
    </location>
    <ligand>
        <name>NADP(+)</name>
        <dbReference type="ChEBI" id="CHEBI:58349"/>
    </ligand>
</feature>
<comment type="similarity">
    <text evidence="2 10">Belongs to the isocitrate and isopropylmalate dehydrogenases family.</text>
</comment>
<evidence type="ECO:0000256" key="1">
    <source>
        <dbReference type="ARBA" id="ARBA00001936"/>
    </source>
</evidence>
<organism evidence="16 17">
    <name type="scientific">Brevundimonas halotolerans</name>
    <dbReference type="NCBI Taxonomy" id="69670"/>
    <lineage>
        <taxon>Bacteria</taxon>
        <taxon>Pseudomonadati</taxon>
        <taxon>Pseudomonadota</taxon>
        <taxon>Alphaproteobacteria</taxon>
        <taxon>Caulobacterales</taxon>
        <taxon>Caulobacteraceae</taxon>
        <taxon>Brevundimonas</taxon>
    </lineage>
</organism>
<dbReference type="InterPro" id="IPR024084">
    <property type="entry name" value="IsoPropMal-DH-like_dom"/>
</dbReference>
<feature type="site" description="Critical for catalysis" evidence="11">
    <location>
        <position position="139"/>
    </location>
</feature>
<dbReference type="Proteomes" id="UP000548978">
    <property type="component" value="Unassembled WGS sequence"/>
</dbReference>
<dbReference type="InterPro" id="IPR004790">
    <property type="entry name" value="Isocitrate_DH_NADP"/>
</dbReference>
<feature type="binding site" evidence="13">
    <location>
        <position position="273"/>
    </location>
    <ligand>
        <name>Mn(2+)</name>
        <dbReference type="ChEBI" id="CHEBI:29035"/>
    </ligand>
</feature>
<feature type="binding site" evidence="14">
    <location>
        <position position="326"/>
    </location>
    <ligand>
        <name>NADP(+)</name>
        <dbReference type="ChEBI" id="CHEBI:58349"/>
    </ligand>
</feature>
<evidence type="ECO:0000256" key="10">
    <source>
        <dbReference type="PIRNR" id="PIRNR000108"/>
    </source>
</evidence>
<feature type="binding site" evidence="14">
    <location>
        <begin position="75"/>
        <end position="77"/>
    </location>
    <ligand>
        <name>NADP(+)</name>
        <dbReference type="ChEBI" id="CHEBI:58349"/>
    </ligand>
</feature>
<evidence type="ECO:0000256" key="6">
    <source>
        <dbReference type="ARBA" id="ARBA00022842"/>
    </source>
</evidence>
<feature type="binding site" evidence="12">
    <location>
        <position position="77"/>
    </location>
    <ligand>
        <name>D-threo-isocitrate</name>
        <dbReference type="ChEBI" id="CHEBI:15562"/>
    </ligand>
</feature>
<comment type="cofactor">
    <cofactor evidence="1">
        <name>Mn(2+)</name>
        <dbReference type="ChEBI" id="CHEBI:29035"/>
    </cofactor>
</comment>
<keyword evidence="6 10" id="KW-0460">Magnesium</keyword>
<evidence type="ECO:0000313" key="16">
    <source>
        <dbReference type="EMBL" id="MBB5660513.1"/>
    </source>
</evidence>
<dbReference type="Gene3D" id="3.40.718.10">
    <property type="entry name" value="Isopropylmalate Dehydrogenase"/>
    <property type="match status" value="1"/>
</dbReference>
<comment type="caution">
    <text evidence="16">The sequence shown here is derived from an EMBL/GenBank/DDBJ whole genome shotgun (WGS) entry which is preliminary data.</text>
</comment>
<dbReference type="GO" id="GO:0006102">
    <property type="term" value="P:isocitrate metabolic process"/>
    <property type="evidence" value="ECO:0007669"/>
    <property type="project" value="UniProtKB-UniRule"/>
</dbReference>
<evidence type="ECO:0000256" key="3">
    <source>
        <dbReference type="ARBA" id="ARBA00022435"/>
    </source>
</evidence>
<evidence type="ECO:0000259" key="15">
    <source>
        <dbReference type="SMART" id="SM01329"/>
    </source>
</evidence>
<sequence length="404" mass="44876">MAKIKVDNPIVDIDGDEMTRIIWQMIKDKLVFPFLDLELDYYDLGMEHRDATDDQVTIDAAHAIQKHGVGVKCATITPDEARVEEFGLKKMWKSPNGTIRNILGGVVFREPIICSNVPRLVPGWTQPIVVGRHAFGDQYKATDFLMPGPGTLTMKFVGDDGKVIEHEVFKAPSSGVAMGMYNLDDSITDFARASFSFGLQRNYPVYLSTKNTILKAYDGRFKDIFQKVFDEEFATEFKAKGLTYEHRLIDDMVAAAIKWSGGFVWACKNYDGDVQSDIVAQGFGSLGLMTSVLMTPDGKVLESEAAHGTVTRHYRQHQKGEATSTNSIASIYAWTRGFAHRGKLDGNQALIDFADTLERVVVETVESGHMTKDLALLVGDHQSWLTTEGFLDKVAENLNKAMAA</sequence>
<comment type="cofactor">
    <cofactor evidence="10 13">
        <name>Mg(2+)</name>
        <dbReference type="ChEBI" id="CHEBI:18420"/>
    </cofactor>
    <cofactor evidence="10 13">
        <name>Mn(2+)</name>
        <dbReference type="ChEBI" id="CHEBI:29035"/>
    </cofactor>
    <text evidence="10 13">Binds 1 Mg(2+) or Mn(2+) ion per subunit.</text>
</comment>
<proteinExistence type="inferred from homology"/>
<dbReference type="NCBIfam" id="NF006156">
    <property type="entry name" value="PRK08299.1"/>
    <property type="match status" value="1"/>
</dbReference>
<dbReference type="PANTHER" id="PTHR11822">
    <property type="entry name" value="NADP-SPECIFIC ISOCITRATE DEHYDROGENASE"/>
    <property type="match status" value="1"/>
</dbReference>
<comment type="catalytic activity">
    <reaction evidence="10">
        <text>D-threo-isocitrate + NADP(+) = 2-oxoglutarate + CO2 + NADPH</text>
        <dbReference type="Rhea" id="RHEA:19629"/>
        <dbReference type="ChEBI" id="CHEBI:15562"/>
        <dbReference type="ChEBI" id="CHEBI:16526"/>
        <dbReference type="ChEBI" id="CHEBI:16810"/>
        <dbReference type="ChEBI" id="CHEBI:57783"/>
        <dbReference type="ChEBI" id="CHEBI:58349"/>
        <dbReference type="EC" id="1.1.1.42"/>
    </reaction>
</comment>
<dbReference type="Pfam" id="PF00180">
    <property type="entry name" value="Iso_dh"/>
    <property type="match status" value="1"/>
</dbReference>
<dbReference type="FunFam" id="3.40.718.10:FF:000002">
    <property type="entry name" value="Isocitrate dehydrogenase [NADP]"/>
    <property type="match status" value="1"/>
</dbReference>
<evidence type="ECO:0000256" key="5">
    <source>
        <dbReference type="ARBA" id="ARBA00022723"/>
    </source>
</evidence>
<evidence type="ECO:0000256" key="14">
    <source>
        <dbReference type="PIRSR" id="PIRSR000108-4"/>
    </source>
</evidence>
<evidence type="ECO:0000256" key="9">
    <source>
        <dbReference type="ARBA" id="ARBA00023211"/>
    </source>
</evidence>
<dbReference type="SUPFAM" id="SSF53659">
    <property type="entry name" value="Isocitrate/Isopropylmalate dehydrogenase-like"/>
    <property type="match status" value="1"/>
</dbReference>
<feature type="binding site" evidence="12">
    <location>
        <begin position="94"/>
        <end position="100"/>
    </location>
    <ligand>
        <name>D-threo-isocitrate</name>
        <dbReference type="ChEBI" id="CHEBI:15562"/>
    </ligand>
</feature>
<keyword evidence="8 10" id="KW-0560">Oxidoreductase</keyword>
<dbReference type="PIRSF" id="PIRSF000108">
    <property type="entry name" value="IDH_NADP"/>
    <property type="match status" value="1"/>
</dbReference>
<dbReference type="GO" id="GO:0000287">
    <property type="term" value="F:magnesium ion binding"/>
    <property type="evidence" value="ECO:0007669"/>
    <property type="project" value="InterPro"/>
</dbReference>
<dbReference type="PANTHER" id="PTHR11822:SF21">
    <property type="entry name" value="ISOCITRATE DEHYDROGENASE [NADP], MITOCHONDRIAL"/>
    <property type="match status" value="1"/>
</dbReference>
<name>A0A7W9A320_9CAUL</name>
<dbReference type="GO" id="GO:0006099">
    <property type="term" value="P:tricarboxylic acid cycle"/>
    <property type="evidence" value="ECO:0007669"/>
    <property type="project" value="UniProtKB-KW"/>
</dbReference>
<feature type="binding site" evidence="14">
    <location>
        <position position="82"/>
    </location>
    <ligand>
        <name>NADP(+)</name>
        <dbReference type="ChEBI" id="CHEBI:58349"/>
    </ligand>
</feature>
<feature type="site" description="Critical for catalysis" evidence="11">
    <location>
        <position position="210"/>
    </location>
</feature>
<keyword evidence="3" id="KW-0329">Glyoxylate bypass</keyword>
<dbReference type="NCBIfam" id="TIGR00127">
    <property type="entry name" value="nadp_idh_euk"/>
    <property type="match status" value="1"/>
</dbReference>
<keyword evidence="5 10" id="KW-0479">Metal-binding</keyword>
<feature type="binding site" evidence="12">
    <location>
        <position position="109"/>
    </location>
    <ligand>
        <name>D-threo-isocitrate</name>
        <dbReference type="ChEBI" id="CHEBI:15562"/>
    </ligand>
</feature>
<dbReference type="AlphaFoldDB" id="A0A7W9A320"/>
<evidence type="ECO:0000256" key="8">
    <source>
        <dbReference type="ARBA" id="ARBA00023002"/>
    </source>
</evidence>
<evidence type="ECO:0000256" key="12">
    <source>
        <dbReference type="PIRSR" id="PIRSR000108-2"/>
    </source>
</evidence>
<keyword evidence="7 10" id="KW-0521">NADP</keyword>
<evidence type="ECO:0000256" key="11">
    <source>
        <dbReference type="PIRSR" id="PIRSR000108-1"/>
    </source>
</evidence>
<evidence type="ECO:0000256" key="7">
    <source>
        <dbReference type="ARBA" id="ARBA00022857"/>
    </source>
</evidence>
<reference evidence="16 17" key="1">
    <citation type="submission" date="2020-08" db="EMBL/GenBank/DDBJ databases">
        <title>Genomic Encyclopedia of Type Strains, Phase IV (KMG-IV): sequencing the most valuable type-strain genomes for metagenomic binning, comparative biology and taxonomic classification.</title>
        <authorList>
            <person name="Goeker M."/>
        </authorList>
    </citation>
    <scope>NUCLEOTIDE SEQUENCE [LARGE SCALE GENOMIC DNA]</scope>
    <source>
        <strain evidence="16 17">DSM 24448</strain>
    </source>
</reference>
<keyword evidence="17" id="KW-1185">Reference proteome</keyword>
<dbReference type="EMBL" id="JACIJB010000004">
    <property type="protein sequence ID" value="MBB5660513.1"/>
    <property type="molecule type" value="Genomic_DNA"/>
</dbReference>
<protein>
    <recommendedName>
        <fullName evidence="10">Isocitrate dehydrogenase [NADP]</fullName>
        <ecNumber evidence="10">1.1.1.42</ecNumber>
    </recommendedName>
</protein>
<dbReference type="RefSeq" id="WP_123287924.1">
    <property type="nucleotide sequence ID" value="NZ_JACIJB010000004.1"/>
</dbReference>
<dbReference type="PROSITE" id="PS00470">
    <property type="entry name" value="IDH_IMDH"/>
    <property type="match status" value="1"/>
</dbReference>